<dbReference type="Gene3D" id="1.50.40.10">
    <property type="entry name" value="Mitochondrial carrier domain"/>
    <property type="match status" value="1"/>
</dbReference>
<name>C5DM21_LACTC</name>
<dbReference type="RefSeq" id="XP_002555269.1">
    <property type="nucleotide sequence ID" value="XM_002555223.1"/>
</dbReference>
<organism evidence="7 8">
    <name type="scientific">Lachancea thermotolerans (strain ATCC 56472 / CBS 6340 / NRRL Y-8284)</name>
    <name type="common">Yeast</name>
    <name type="synonym">Kluyveromyces thermotolerans</name>
    <dbReference type="NCBI Taxonomy" id="559295"/>
    <lineage>
        <taxon>Eukaryota</taxon>
        <taxon>Fungi</taxon>
        <taxon>Dikarya</taxon>
        <taxon>Ascomycota</taxon>
        <taxon>Saccharomycotina</taxon>
        <taxon>Saccharomycetes</taxon>
        <taxon>Saccharomycetales</taxon>
        <taxon>Saccharomycetaceae</taxon>
        <taxon>Lachancea</taxon>
    </lineage>
</organism>
<dbReference type="STRING" id="559295.C5DM21"/>
<dbReference type="Proteomes" id="UP000002036">
    <property type="component" value="Chromosome G"/>
</dbReference>
<dbReference type="HOGENOM" id="CLU_029376_0_0_1"/>
<evidence type="ECO:0000256" key="2">
    <source>
        <dbReference type="ARBA" id="ARBA00022692"/>
    </source>
</evidence>
<feature type="transmembrane region" description="Helical" evidence="6">
    <location>
        <begin position="238"/>
        <end position="259"/>
    </location>
</feature>
<accession>C5DM21</accession>
<dbReference type="EMBL" id="CU928171">
    <property type="protein sequence ID" value="CAR24832.1"/>
    <property type="molecule type" value="Genomic_DNA"/>
</dbReference>
<sequence>MDEVNTHQQLRPYYDPNTFNAGYSSVFKPDQGVIDNHGFSIASRLNIVSQSKSKVTKKLRESGMLSQLTTGLKNPSRDPESSAEEAQKSLADMEWSDLLNWRSWRAIGTQLLEQFLKRYFRHLIQQPFEVARFLLQVGEFNLIKPDDRSKITLEVEEEKADDSVEDDEEEIEYFPRADIGNQAEEIEGSASHQHHTEHSVPTLTKKIQPESLHTMDMLNSVMDEEGTRGLWRANNTTFIYNFLSVTLDAWFTGLLSPVFQVPDPFFIDIVHSTDTQKSVILTISASVFTGLVLLPVDIIRTRLTITSVKVGDRSLRNLLRKWSWRQHAFNLPLDLVLLKVGDSVATTLFSKLTSVTLYHLFNIDKYSQTMWYNTLEFMSKMVELFVRLPIENLSRRAQTWYLLRGKARDPFPVHEDNMIIIPRKYKGVWATLQERERTHELWRGWRLGLLSMLCGYGLKMMNLEALEEERF</sequence>
<dbReference type="OMA" id="ELWRGWR"/>
<evidence type="ECO:0000256" key="4">
    <source>
        <dbReference type="ARBA" id="ARBA00023136"/>
    </source>
</evidence>
<dbReference type="InParanoid" id="C5DM21"/>
<dbReference type="OrthoDB" id="77989at2759"/>
<keyword evidence="4 6" id="KW-0472">Membrane</keyword>
<evidence type="ECO:0000256" key="3">
    <source>
        <dbReference type="ARBA" id="ARBA00022989"/>
    </source>
</evidence>
<reference evidence="7 8" key="1">
    <citation type="journal article" date="2009" name="Genome Res.">
        <title>Comparative genomics of protoploid Saccharomycetaceae.</title>
        <authorList>
            <consortium name="The Genolevures Consortium"/>
            <person name="Souciet J.-L."/>
            <person name="Dujon B."/>
            <person name="Gaillardin C."/>
            <person name="Johnston M."/>
            <person name="Baret P.V."/>
            <person name="Cliften P."/>
            <person name="Sherman D.J."/>
            <person name="Weissenbach J."/>
            <person name="Westhof E."/>
            <person name="Wincker P."/>
            <person name="Jubin C."/>
            <person name="Poulain J."/>
            <person name="Barbe V."/>
            <person name="Segurens B."/>
            <person name="Artiguenave F."/>
            <person name="Anthouard V."/>
            <person name="Vacherie B."/>
            <person name="Val M.-E."/>
            <person name="Fulton R.S."/>
            <person name="Minx P."/>
            <person name="Wilson R."/>
            <person name="Durrens P."/>
            <person name="Jean G."/>
            <person name="Marck C."/>
            <person name="Martin T."/>
            <person name="Nikolski M."/>
            <person name="Rolland T."/>
            <person name="Seret M.-L."/>
            <person name="Casaregola S."/>
            <person name="Despons L."/>
            <person name="Fairhead C."/>
            <person name="Fischer G."/>
            <person name="Lafontaine I."/>
            <person name="Leh V."/>
            <person name="Lemaire M."/>
            <person name="de Montigny J."/>
            <person name="Neuveglise C."/>
            <person name="Thierry A."/>
            <person name="Blanc-Lenfle I."/>
            <person name="Bleykasten C."/>
            <person name="Diffels J."/>
            <person name="Fritsch E."/>
            <person name="Frangeul L."/>
            <person name="Goeffon A."/>
            <person name="Jauniaux N."/>
            <person name="Kachouri-Lafond R."/>
            <person name="Payen C."/>
            <person name="Potier S."/>
            <person name="Pribylova L."/>
            <person name="Ozanne C."/>
            <person name="Richard G.-F."/>
            <person name="Sacerdot C."/>
            <person name="Straub M.-L."/>
            <person name="Talla E."/>
        </authorList>
    </citation>
    <scope>NUCLEOTIDE SEQUENCE [LARGE SCALE GENOMIC DNA]</scope>
    <source>
        <strain evidence="8">ATCC 56472 / CBS 6340 / NRRL Y-8284</strain>
    </source>
</reference>
<protein>
    <submittedName>
        <fullName evidence="7">KLTH0G05302p</fullName>
    </submittedName>
</protein>
<evidence type="ECO:0000256" key="6">
    <source>
        <dbReference type="SAM" id="Phobius"/>
    </source>
</evidence>
<keyword evidence="8" id="KW-1185">Reference proteome</keyword>
<evidence type="ECO:0000313" key="7">
    <source>
        <dbReference type="EMBL" id="CAR24832.1"/>
    </source>
</evidence>
<proteinExistence type="predicted"/>
<evidence type="ECO:0000313" key="8">
    <source>
        <dbReference type="Proteomes" id="UP000002036"/>
    </source>
</evidence>
<dbReference type="GeneID" id="8293535"/>
<dbReference type="InterPro" id="IPR023395">
    <property type="entry name" value="MCP_dom_sf"/>
</dbReference>
<dbReference type="AlphaFoldDB" id="C5DM21"/>
<gene>
    <name evidence="7" type="ordered locus">KLTH0G05302g</name>
</gene>
<feature type="transmembrane region" description="Helical" evidence="6">
    <location>
        <begin position="279"/>
        <end position="299"/>
    </location>
</feature>
<comment type="subcellular location">
    <subcellularLocation>
        <location evidence="1">Membrane</location>
    </subcellularLocation>
</comment>
<dbReference type="FunCoup" id="C5DM21">
    <property type="interactions" value="35"/>
</dbReference>
<feature type="region of interest" description="Disordered" evidence="5">
    <location>
        <begin position="66"/>
        <end position="88"/>
    </location>
</feature>
<dbReference type="GO" id="GO:0016020">
    <property type="term" value="C:membrane"/>
    <property type="evidence" value="ECO:0007669"/>
    <property type="project" value="UniProtKB-SubCell"/>
</dbReference>
<dbReference type="KEGG" id="lth:KLTH0G05302g"/>
<dbReference type="eggNOG" id="ENOG502RQI2">
    <property type="taxonomic scope" value="Eukaryota"/>
</dbReference>
<evidence type="ECO:0000256" key="5">
    <source>
        <dbReference type="SAM" id="MobiDB-lite"/>
    </source>
</evidence>
<keyword evidence="2 6" id="KW-0812">Transmembrane</keyword>
<evidence type="ECO:0000256" key="1">
    <source>
        <dbReference type="ARBA" id="ARBA00004370"/>
    </source>
</evidence>
<dbReference type="SUPFAM" id="SSF103506">
    <property type="entry name" value="Mitochondrial carrier"/>
    <property type="match status" value="1"/>
</dbReference>
<keyword evidence="3 6" id="KW-1133">Transmembrane helix</keyword>